<keyword evidence="1" id="KW-0812">Transmembrane</keyword>
<dbReference type="EMBL" id="DXHX01000003">
    <property type="protein sequence ID" value="HIV73460.1"/>
    <property type="molecule type" value="Genomic_DNA"/>
</dbReference>
<dbReference type="Pfam" id="PF14184">
    <property type="entry name" value="YrvL"/>
    <property type="match status" value="1"/>
</dbReference>
<accession>A0A9D1PKK1</accession>
<comment type="caution">
    <text evidence="2">The sequence shown here is derived from an EMBL/GenBank/DDBJ whole genome shotgun (WGS) entry which is preliminary data.</text>
</comment>
<gene>
    <name evidence="2" type="ORF">H9895_00085</name>
</gene>
<keyword evidence="1" id="KW-0472">Membrane</keyword>
<proteinExistence type="predicted"/>
<feature type="transmembrane region" description="Helical" evidence="1">
    <location>
        <begin position="46"/>
        <end position="67"/>
    </location>
</feature>
<keyword evidence="1" id="KW-1133">Transmembrane helix</keyword>
<evidence type="ECO:0000313" key="3">
    <source>
        <dbReference type="Proteomes" id="UP000823937"/>
    </source>
</evidence>
<feature type="transmembrane region" description="Helical" evidence="1">
    <location>
        <begin position="7"/>
        <end position="40"/>
    </location>
</feature>
<feature type="transmembrane region" description="Helical" evidence="1">
    <location>
        <begin position="88"/>
        <end position="108"/>
    </location>
</feature>
<name>A0A9D1PKK1_9BACI</name>
<reference evidence="2" key="1">
    <citation type="journal article" date="2021" name="PeerJ">
        <title>Extensive microbial diversity within the chicken gut microbiome revealed by metagenomics and culture.</title>
        <authorList>
            <person name="Gilroy R."/>
            <person name="Ravi A."/>
            <person name="Getino M."/>
            <person name="Pursley I."/>
            <person name="Horton D.L."/>
            <person name="Alikhan N.F."/>
            <person name="Baker D."/>
            <person name="Gharbi K."/>
            <person name="Hall N."/>
            <person name="Watson M."/>
            <person name="Adriaenssens E.M."/>
            <person name="Foster-Nyarko E."/>
            <person name="Jarju S."/>
            <person name="Secka A."/>
            <person name="Antonio M."/>
            <person name="Oren A."/>
            <person name="Chaudhuri R.R."/>
            <person name="La Ragione R."/>
            <person name="Hildebrand F."/>
            <person name="Pallen M.J."/>
        </authorList>
    </citation>
    <scope>NUCLEOTIDE SEQUENCE</scope>
    <source>
        <strain evidence="2">CHK169-2315</strain>
    </source>
</reference>
<evidence type="ECO:0000313" key="2">
    <source>
        <dbReference type="EMBL" id="HIV73460.1"/>
    </source>
</evidence>
<protein>
    <submittedName>
        <fullName evidence="2">Regulatory YrvL family protein</fullName>
    </submittedName>
</protein>
<dbReference type="AlphaFoldDB" id="A0A9D1PKK1"/>
<reference evidence="2" key="2">
    <citation type="submission" date="2021-04" db="EMBL/GenBank/DDBJ databases">
        <authorList>
            <person name="Gilroy R."/>
        </authorList>
    </citation>
    <scope>NUCLEOTIDE SEQUENCE</scope>
    <source>
        <strain evidence="2">CHK169-2315</strain>
    </source>
</reference>
<sequence length="143" mass="15793">MNFTEKLITILLLTLLIGVAIAFVGGLFFFGFAGLFYLIGIEYESYTSLILFVVAFLCIGFVVDIFFEGLAKCSNGYIEKKWQQIVMFLLSSFAGNFLVLVIVDSVMTSISLSLQAKLVLAICLALIDQAFSSEGDKKEDRKA</sequence>
<organism evidence="2 3">
    <name type="scientific">Candidatus Pseudogracilibacillus intestinigallinarum</name>
    <dbReference type="NCBI Taxonomy" id="2838742"/>
    <lineage>
        <taxon>Bacteria</taxon>
        <taxon>Bacillati</taxon>
        <taxon>Bacillota</taxon>
        <taxon>Bacilli</taxon>
        <taxon>Bacillales</taxon>
        <taxon>Bacillaceae</taxon>
        <taxon>Pseudogracilibacillus</taxon>
    </lineage>
</organism>
<dbReference type="InterPro" id="IPR025912">
    <property type="entry name" value="YrvL"/>
</dbReference>
<evidence type="ECO:0000256" key="1">
    <source>
        <dbReference type="SAM" id="Phobius"/>
    </source>
</evidence>
<dbReference type="Proteomes" id="UP000823937">
    <property type="component" value="Unassembled WGS sequence"/>
</dbReference>